<keyword evidence="5" id="KW-0368">Histidine biosynthesis</keyword>
<name>A0A7W6RCV0_9PROT</name>
<feature type="binding site" evidence="5 9">
    <location>
        <position position="421"/>
    </location>
    <ligand>
        <name>substrate</name>
    </ligand>
</feature>
<proteinExistence type="inferred from homology"/>
<feature type="binding site" evidence="5 8">
    <location>
        <position position="130"/>
    </location>
    <ligand>
        <name>NAD(+)</name>
        <dbReference type="ChEBI" id="CHEBI:57540"/>
    </ligand>
</feature>
<dbReference type="FunFam" id="3.40.50.1980:FF:000026">
    <property type="entry name" value="Histidinol dehydrogenase"/>
    <property type="match status" value="1"/>
</dbReference>
<feature type="binding site" evidence="5 9">
    <location>
        <position position="329"/>
    </location>
    <ligand>
        <name>substrate</name>
    </ligand>
</feature>
<keyword evidence="3 5" id="KW-0862">Zinc</keyword>
<organism evidence="12 13">
    <name type="scientific">Roseospira visakhapatnamensis</name>
    <dbReference type="NCBI Taxonomy" id="390880"/>
    <lineage>
        <taxon>Bacteria</taxon>
        <taxon>Pseudomonadati</taxon>
        <taxon>Pseudomonadota</taxon>
        <taxon>Alphaproteobacteria</taxon>
        <taxon>Rhodospirillales</taxon>
        <taxon>Rhodospirillaceae</taxon>
        <taxon>Roseospira</taxon>
    </lineage>
</organism>
<evidence type="ECO:0000256" key="9">
    <source>
        <dbReference type="PIRSR" id="PIRSR000099-3"/>
    </source>
</evidence>
<sequence>MVADLNTTDPGFETAFAGLLAARAEHDTGVDGVVADILADVRARGDAAVIAYTQRFDRLALTPETLRLEDAAIDEAAGQVDADTMAALATAADRITRFHERQRPADIAYTDQAGVRLGQRHTPVDAVGLYVPGGKAAYPSSVLMNALPAKVAGVRRLVMTVPTPDGSLNPLVMAAARLVGVDAVYRIGGAQAIGALAFGTDGIAPVDKIVGPGNAYVASAKKQVFGVVGIDMVAGPSEILVVADAHNDPAWIAADLLSQAEHDEAAQSILITDTPAFADAVARAIEGHLATLPRADIARASWQRHGALIVVGDLTAEAPPLIDRIAPEHLELAVADPDALAARVRHAGAIFLGRHTPEAVGDYVGGPNHVLPTSRGARFSSGLGVVDFMKRTTLLGCDPDALASIGPAAVRLARAEGLPAHGLSVSLRLTRAL</sequence>
<dbReference type="GO" id="GO:0000105">
    <property type="term" value="P:L-histidine biosynthetic process"/>
    <property type="evidence" value="ECO:0007669"/>
    <property type="project" value="UniProtKB-UniRule"/>
</dbReference>
<evidence type="ECO:0000256" key="5">
    <source>
        <dbReference type="HAMAP-Rule" id="MF_01024"/>
    </source>
</evidence>
<reference evidence="12 13" key="1">
    <citation type="submission" date="2020-08" db="EMBL/GenBank/DDBJ databases">
        <title>Genome sequencing of Purple Non-Sulfur Bacteria from various extreme environments.</title>
        <authorList>
            <person name="Mayer M."/>
        </authorList>
    </citation>
    <scope>NUCLEOTIDE SEQUENCE [LARGE SCALE GENOMIC DNA]</scope>
    <source>
        <strain evidence="12 13">JA131</strain>
    </source>
</reference>
<comment type="similarity">
    <text evidence="1 5 6 11">Belongs to the histidinol dehydrogenase family.</text>
</comment>
<dbReference type="InterPro" id="IPR016161">
    <property type="entry name" value="Ald_DH/histidinol_DH"/>
</dbReference>
<keyword evidence="2 5" id="KW-0479">Metal-binding</keyword>
<keyword evidence="13" id="KW-1185">Reference proteome</keyword>
<dbReference type="GO" id="GO:0005829">
    <property type="term" value="C:cytosol"/>
    <property type="evidence" value="ECO:0007669"/>
    <property type="project" value="TreeGrafter"/>
</dbReference>
<dbReference type="AlphaFoldDB" id="A0A7W6RCV0"/>
<evidence type="ECO:0000256" key="10">
    <source>
        <dbReference type="PIRSR" id="PIRSR000099-4"/>
    </source>
</evidence>
<dbReference type="UniPathway" id="UPA00031">
    <property type="reaction ID" value="UER00014"/>
</dbReference>
<evidence type="ECO:0000256" key="4">
    <source>
        <dbReference type="ARBA" id="ARBA00023002"/>
    </source>
</evidence>
<evidence type="ECO:0000256" key="2">
    <source>
        <dbReference type="ARBA" id="ARBA00022723"/>
    </source>
</evidence>
<dbReference type="PROSITE" id="PS00611">
    <property type="entry name" value="HISOL_DEHYDROGENASE"/>
    <property type="match status" value="1"/>
</dbReference>
<dbReference type="Gene3D" id="1.20.5.1300">
    <property type="match status" value="1"/>
</dbReference>
<feature type="binding site" evidence="5 9">
    <location>
        <position position="259"/>
    </location>
    <ligand>
        <name>substrate</name>
    </ligand>
</feature>
<feature type="active site" description="Proton acceptor" evidence="5 7">
    <location>
        <position position="328"/>
    </location>
</feature>
<dbReference type="RefSeq" id="WP_184044321.1">
    <property type="nucleotide sequence ID" value="NZ_JACIGK010000011.1"/>
</dbReference>
<dbReference type="InterPro" id="IPR012131">
    <property type="entry name" value="Hstdl_DH"/>
</dbReference>
<dbReference type="PRINTS" id="PR00083">
    <property type="entry name" value="HOLDHDRGNASE"/>
</dbReference>
<feature type="binding site" evidence="5 8">
    <location>
        <position position="191"/>
    </location>
    <ligand>
        <name>NAD(+)</name>
        <dbReference type="ChEBI" id="CHEBI:57540"/>
    </ligand>
</feature>
<accession>A0A7W6RCV0</accession>
<dbReference type="InterPro" id="IPR001692">
    <property type="entry name" value="Histidinol_DH_CS"/>
</dbReference>
<keyword evidence="5" id="KW-0028">Amino-acid biosynthesis</keyword>
<comment type="pathway">
    <text evidence="5">Amino-acid biosynthesis; L-histidine biosynthesis; L-histidine from 5-phospho-alpha-D-ribose 1-diphosphate: step 9/9.</text>
</comment>
<dbReference type="PANTHER" id="PTHR21256">
    <property type="entry name" value="HISTIDINOL DEHYDROGENASE HDH"/>
    <property type="match status" value="1"/>
</dbReference>
<feature type="binding site" evidence="5 10">
    <location>
        <position position="262"/>
    </location>
    <ligand>
        <name>Zn(2+)</name>
        <dbReference type="ChEBI" id="CHEBI:29105"/>
    </ligand>
</feature>
<dbReference type="EMBL" id="JACIGK010000011">
    <property type="protein sequence ID" value="MBB4266201.1"/>
    <property type="molecule type" value="Genomic_DNA"/>
</dbReference>
<evidence type="ECO:0000256" key="7">
    <source>
        <dbReference type="PIRSR" id="PIRSR000099-1"/>
    </source>
</evidence>
<dbReference type="GO" id="GO:0051287">
    <property type="term" value="F:NAD binding"/>
    <property type="evidence" value="ECO:0007669"/>
    <property type="project" value="InterPro"/>
</dbReference>
<dbReference type="Gene3D" id="3.40.50.1980">
    <property type="entry name" value="Nitrogenase molybdenum iron protein domain"/>
    <property type="match status" value="2"/>
</dbReference>
<dbReference type="PIRSF" id="PIRSF000099">
    <property type="entry name" value="Histidinol_dh"/>
    <property type="match status" value="1"/>
</dbReference>
<feature type="binding site" evidence="5 10">
    <location>
        <position position="421"/>
    </location>
    <ligand>
        <name>Zn(2+)</name>
        <dbReference type="ChEBI" id="CHEBI:29105"/>
    </ligand>
</feature>
<feature type="binding site" evidence="5 9">
    <location>
        <position position="262"/>
    </location>
    <ligand>
        <name>substrate</name>
    </ligand>
</feature>
<dbReference type="Proteomes" id="UP000554286">
    <property type="component" value="Unassembled WGS sequence"/>
</dbReference>
<evidence type="ECO:0000256" key="8">
    <source>
        <dbReference type="PIRSR" id="PIRSR000099-2"/>
    </source>
</evidence>
<dbReference type="GO" id="GO:0004399">
    <property type="term" value="F:histidinol dehydrogenase activity"/>
    <property type="evidence" value="ECO:0007669"/>
    <property type="project" value="UniProtKB-UniRule"/>
</dbReference>
<dbReference type="CDD" id="cd06572">
    <property type="entry name" value="Histidinol_dh"/>
    <property type="match status" value="1"/>
</dbReference>
<comment type="catalytic activity">
    <reaction evidence="5">
        <text>L-histidinol + 2 NAD(+) + H2O = L-histidine + 2 NADH + 3 H(+)</text>
        <dbReference type="Rhea" id="RHEA:20641"/>
        <dbReference type="ChEBI" id="CHEBI:15377"/>
        <dbReference type="ChEBI" id="CHEBI:15378"/>
        <dbReference type="ChEBI" id="CHEBI:57540"/>
        <dbReference type="ChEBI" id="CHEBI:57595"/>
        <dbReference type="ChEBI" id="CHEBI:57699"/>
        <dbReference type="ChEBI" id="CHEBI:57945"/>
        <dbReference type="EC" id="1.1.1.23"/>
    </reaction>
</comment>
<comment type="cofactor">
    <cofactor evidence="5 10">
        <name>Zn(2+)</name>
        <dbReference type="ChEBI" id="CHEBI:29105"/>
    </cofactor>
    <text evidence="5 10">Binds 1 zinc ion per subunit.</text>
</comment>
<gene>
    <name evidence="5" type="primary">hisD</name>
    <name evidence="12" type="ORF">GGD89_001830</name>
</gene>
<feature type="binding site" evidence="5 9">
    <location>
        <position position="416"/>
    </location>
    <ligand>
        <name>substrate</name>
    </ligand>
</feature>
<feature type="binding site" evidence="5 9">
    <location>
        <position position="237"/>
    </location>
    <ligand>
        <name>substrate</name>
    </ligand>
</feature>
<evidence type="ECO:0000256" key="6">
    <source>
        <dbReference type="PIRNR" id="PIRNR000099"/>
    </source>
</evidence>
<comment type="caution">
    <text evidence="12">The sequence shown here is derived from an EMBL/GenBank/DDBJ whole genome shotgun (WGS) entry which is preliminary data.</text>
</comment>
<dbReference type="Pfam" id="PF00815">
    <property type="entry name" value="Histidinol_dh"/>
    <property type="match status" value="1"/>
</dbReference>
<evidence type="ECO:0000313" key="13">
    <source>
        <dbReference type="Proteomes" id="UP000554286"/>
    </source>
</evidence>
<protein>
    <recommendedName>
        <fullName evidence="5">Histidinol dehydrogenase</fullName>
        <shortName evidence="5">HDH</shortName>
        <ecNumber evidence="5">1.1.1.23</ecNumber>
    </recommendedName>
</protein>
<feature type="binding site" evidence="5 10">
    <location>
        <position position="259"/>
    </location>
    <ligand>
        <name>Zn(2+)</name>
        <dbReference type="ChEBI" id="CHEBI:29105"/>
    </ligand>
</feature>
<evidence type="ECO:0000256" key="3">
    <source>
        <dbReference type="ARBA" id="ARBA00022833"/>
    </source>
</evidence>
<evidence type="ECO:0000256" key="1">
    <source>
        <dbReference type="ARBA" id="ARBA00010178"/>
    </source>
</evidence>
<dbReference type="NCBIfam" id="TIGR00069">
    <property type="entry name" value="hisD"/>
    <property type="match status" value="1"/>
</dbReference>
<dbReference type="PANTHER" id="PTHR21256:SF2">
    <property type="entry name" value="HISTIDINE BIOSYNTHESIS TRIFUNCTIONAL PROTEIN"/>
    <property type="match status" value="1"/>
</dbReference>
<feature type="binding site" evidence="5 10">
    <location>
        <position position="362"/>
    </location>
    <ligand>
        <name>Zn(2+)</name>
        <dbReference type="ChEBI" id="CHEBI:29105"/>
    </ligand>
</feature>
<evidence type="ECO:0000313" key="12">
    <source>
        <dbReference type="EMBL" id="MBB4266201.1"/>
    </source>
</evidence>
<feature type="active site" description="Proton acceptor" evidence="5 7">
    <location>
        <position position="329"/>
    </location>
</feature>
<keyword evidence="4 5" id="KW-0560">Oxidoreductase</keyword>
<feature type="binding site" evidence="5 8">
    <location>
        <position position="214"/>
    </location>
    <ligand>
        <name>NAD(+)</name>
        <dbReference type="ChEBI" id="CHEBI:57540"/>
    </ligand>
</feature>
<dbReference type="FunFam" id="3.40.50.1980:FF:000001">
    <property type="entry name" value="Histidinol dehydrogenase"/>
    <property type="match status" value="1"/>
</dbReference>
<keyword evidence="5 8" id="KW-0520">NAD</keyword>
<dbReference type="GO" id="GO:0008270">
    <property type="term" value="F:zinc ion binding"/>
    <property type="evidence" value="ECO:0007669"/>
    <property type="project" value="UniProtKB-UniRule"/>
</dbReference>
<dbReference type="SUPFAM" id="SSF53720">
    <property type="entry name" value="ALDH-like"/>
    <property type="match status" value="1"/>
</dbReference>
<comment type="function">
    <text evidence="5">Catalyzes the sequential NAD-dependent oxidations of L-histidinol to L-histidinaldehyde and then to L-histidine.</text>
</comment>
<feature type="binding site" evidence="5 9">
    <location>
        <position position="362"/>
    </location>
    <ligand>
        <name>substrate</name>
    </ligand>
</feature>
<evidence type="ECO:0000256" key="11">
    <source>
        <dbReference type="RuleBase" id="RU004175"/>
    </source>
</evidence>
<dbReference type="InterPro" id="IPR022695">
    <property type="entry name" value="Histidinol_DH_monofunct"/>
</dbReference>
<dbReference type="EC" id="1.1.1.23" evidence="5"/>
<dbReference type="HAMAP" id="MF_01024">
    <property type="entry name" value="HisD"/>
    <property type="match status" value="1"/>
</dbReference>